<evidence type="ECO:0000259" key="2">
    <source>
        <dbReference type="Pfam" id="PF25043"/>
    </source>
</evidence>
<dbReference type="PANTHER" id="PTHR31373">
    <property type="entry name" value="OS06G0652100 PROTEIN"/>
    <property type="match status" value="1"/>
</dbReference>
<evidence type="ECO:0000256" key="1">
    <source>
        <dbReference type="SAM" id="MobiDB-lite"/>
    </source>
</evidence>
<organism evidence="3">
    <name type="scientific">Megaviridae environmental sample</name>
    <dbReference type="NCBI Taxonomy" id="1737588"/>
    <lineage>
        <taxon>Viruses</taxon>
        <taxon>Varidnaviria</taxon>
        <taxon>Bamfordvirae</taxon>
        <taxon>Nucleocytoviricota</taxon>
        <taxon>Megaviricetes</taxon>
        <taxon>Imitervirales</taxon>
        <taxon>Mimiviridae</taxon>
        <taxon>environmental samples</taxon>
    </lineage>
</organism>
<name>A0A5J6VKT7_9VIRU</name>
<dbReference type="InterPro" id="IPR036465">
    <property type="entry name" value="vWFA_dom_sf"/>
</dbReference>
<dbReference type="Gene3D" id="3.40.50.410">
    <property type="entry name" value="von Willebrand factor, type A domain"/>
    <property type="match status" value="1"/>
</dbReference>
<feature type="region of interest" description="Disordered" evidence="1">
    <location>
        <begin position="119"/>
        <end position="140"/>
    </location>
</feature>
<feature type="compositionally biased region" description="Basic residues" evidence="1">
    <location>
        <begin position="119"/>
        <end position="132"/>
    </location>
</feature>
<dbReference type="Pfam" id="PF25043">
    <property type="entry name" value="DUF7788"/>
    <property type="match status" value="1"/>
</dbReference>
<reference evidence="3" key="1">
    <citation type="journal article" date="2019" name="Philos. Trans. R. Soc. Lond., B, Biol. Sci.">
        <title>Targeted metagenomic recovery of four divergent viruses reveals shared and distinctive characteristics of giant viruses of marine eukaryotes.</title>
        <authorList>
            <person name="Needham D.M."/>
            <person name="Poirier C."/>
            <person name="Hehenberger E."/>
            <person name="Jimenez V."/>
            <person name="Swalwell J.E."/>
            <person name="Santoro A.E."/>
            <person name="Worden A.Z."/>
        </authorList>
    </citation>
    <scope>NUCLEOTIDE SEQUENCE</scope>
    <source>
        <strain evidence="3">MPacV-611</strain>
    </source>
</reference>
<evidence type="ECO:0000313" key="3">
    <source>
        <dbReference type="EMBL" id="QFG74640.1"/>
    </source>
</evidence>
<dbReference type="PANTHER" id="PTHR31373:SF27">
    <property type="entry name" value="TROVE DOMAIN-CONTAINING PROTEIN"/>
    <property type="match status" value="1"/>
</dbReference>
<dbReference type="EMBL" id="MN448289">
    <property type="protein sequence ID" value="QFG74640.1"/>
    <property type="molecule type" value="Genomic_DNA"/>
</dbReference>
<accession>A0A5J6VKT7</accession>
<sequence>MSFPNGQQNNDTISTSALTQRLAAANKRMHTAHSNQTQSTHVNSGGGAAASHPGCLGAALDQQGCASVEHLEEDACRGGLTWNGDDNWAHLGTDTMSKIMALCNKLISTSIREACKLKTKVPKGGKRPKQAKKSSNPLKNIPQATRDLWNELYRNMRTQISSENPRDQAFYWNVVFRMVFFKRAIVKEGRAKIGCGERVVSYWLMRRLIEDFPKTATQLVQLFPHFGYYGDIDHLIAVGIALNNTEFVTACINVYVNALNNDIKLILGKSLQEMTDSEKRTIIKEKLDEVRAMSAEARDSVYKKYEGQLSCAGKFLKRNDSFNSSHRPLIVAHIFHGDSPDPLDSFMSHPTGDRHVNFCDMILRWTGAFLNEVLKVTEVYMSSDRWSMITNPTAGAMHQHRLGLLNEIKGEPVPAHLVDKGNRTTNPDRIALRQRILQQAADGKLAGAGMDICKLANVIWDVCKDGYSFKESNASHALRTTVHSQYLDIEKDLNTSLTKIYTEMIQNWEEGGSVGPRPTDPRYAIATVDMSGSMASANVMHYAMLLGILITRLSTLSDTFMTFSSEPRFITLRKEGDLFSWMTSMMHNDWGMSTDIDRANNLLLSRLKKHPHQQLRHIIISDMNWNQATSSGYGCKQRGPTEVERTKAKYTSANVPFPLTIYWNMNCNSPGFPVNSKTTGTMLVEGVNQGLVNSVLAGDYKTTVDPKTGAVVVDVNPLDKFIENMTHHDFDCVSDIVYQTAEGPFSTSEAQTYVQLMIEHKQK</sequence>
<feature type="region of interest" description="Disordered" evidence="1">
    <location>
        <begin position="23"/>
        <end position="50"/>
    </location>
</feature>
<dbReference type="InterPro" id="IPR011205">
    <property type="entry name" value="UCP015417_vWA"/>
</dbReference>
<feature type="compositionally biased region" description="Polar residues" evidence="1">
    <location>
        <begin position="32"/>
        <end position="43"/>
    </location>
</feature>
<dbReference type="InterPro" id="IPR056690">
    <property type="entry name" value="DUF7788"/>
</dbReference>
<feature type="domain" description="DUF7788" evidence="2">
    <location>
        <begin position="524"/>
        <end position="698"/>
    </location>
</feature>
<proteinExistence type="predicted"/>
<protein>
    <recommendedName>
        <fullName evidence="2">DUF7788 domain-containing protein</fullName>
    </recommendedName>
</protein>